<evidence type="ECO:0000313" key="10">
    <source>
        <dbReference type="EMBL" id="RNM30229.1"/>
    </source>
</evidence>
<dbReference type="GO" id="GO:0005524">
    <property type="term" value="F:ATP binding"/>
    <property type="evidence" value="ECO:0007669"/>
    <property type="project" value="UniProtKB-UniRule"/>
</dbReference>
<sequence>MSIEINGLEHVYSPNTLFEHAALKGIDCSIAEGKVTAIIGQTGSGKSTLVQHLNGLLVPTGGSLDICGFHIQPLLKIKDIKELRRKVGLVFQFPEYQLFEETIEKDIAFGPKNFGTSEEDALKLVRKVLPMVGLDESYLDRSPFELSGGQKRRVAIAGILILDPEVLVLDEPTAGLDPQGAKEMMTLFMNLNRKLNKTVLLVTHDMNHVMNYCDDVMVLDHGKLKHKSDVQTFFEHPDWMINIGIEPPALIRLKMALQAKGFDIPDDVLTLEALGNCIEKQVKAHE</sequence>
<comment type="similarity">
    <text evidence="8">Belongs to the ABC transporter superfamily. Energy-coupling factor EcfA family.</text>
</comment>
<keyword evidence="7 8" id="KW-0472">Membrane</keyword>
<dbReference type="PROSITE" id="PS00211">
    <property type="entry name" value="ABC_TRANSPORTER_1"/>
    <property type="match status" value="1"/>
</dbReference>
<keyword evidence="6" id="KW-1278">Translocase</keyword>
<dbReference type="OrthoDB" id="9784332at2"/>
<keyword evidence="3 8" id="KW-1003">Cell membrane</keyword>
<dbReference type="InterPro" id="IPR015856">
    <property type="entry name" value="ABC_transpr_CbiO/EcfA_su"/>
</dbReference>
<dbReference type="EMBL" id="RJQC01000002">
    <property type="protein sequence ID" value="RNM30229.1"/>
    <property type="molecule type" value="Genomic_DNA"/>
</dbReference>
<gene>
    <name evidence="10" type="ORF">EDX97_05370</name>
</gene>
<proteinExistence type="inferred from homology"/>
<evidence type="ECO:0000256" key="4">
    <source>
        <dbReference type="ARBA" id="ARBA00022741"/>
    </source>
</evidence>
<dbReference type="EC" id="7.-.-.-" evidence="8"/>
<dbReference type="PANTHER" id="PTHR43553:SF27">
    <property type="entry name" value="ENERGY-COUPLING FACTOR TRANSPORTER ATP-BINDING PROTEIN ECFA2"/>
    <property type="match status" value="1"/>
</dbReference>
<dbReference type="Pfam" id="PF00005">
    <property type="entry name" value="ABC_tran"/>
    <property type="match status" value="1"/>
</dbReference>
<dbReference type="PANTHER" id="PTHR43553">
    <property type="entry name" value="HEAVY METAL TRANSPORTER"/>
    <property type="match status" value="1"/>
</dbReference>
<dbReference type="FunFam" id="3.40.50.300:FF:000224">
    <property type="entry name" value="Energy-coupling factor transporter ATP-binding protein EcfA"/>
    <property type="match status" value="1"/>
</dbReference>
<evidence type="ECO:0000259" key="9">
    <source>
        <dbReference type="PROSITE" id="PS50893"/>
    </source>
</evidence>
<keyword evidence="11" id="KW-1185">Reference proteome</keyword>
<protein>
    <recommendedName>
        <fullName evidence="8">Energy-coupling factor transporter ATP-binding protein EcfA2</fullName>
        <ecNumber evidence="8">7.-.-.-</ecNumber>
    </recommendedName>
</protein>
<keyword evidence="5 8" id="KW-0067">ATP-binding</keyword>
<evidence type="ECO:0000256" key="1">
    <source>
        <dbReference type="ARBA" id="ARBA00004202"/>
    </source>
</evidence>
<comment type="subcellular location">
    <subcellularLocation>
        <location evidence="1 8">Cell membrane</location>
        <topology evidence="1 8">Peripheral membrane protein</topology>
    </subcellularLocation>
</comment>
<accession>A0A3N0HZL9</accession>
<evidence type="ECO:0000256" key="7">
    <source>
        <dbReference type="ARBA" id="ARBA00023136"/>
    </source>
</evidence>
<dbReference type="RefSeq" id="WP_128520158.1">
    <property type="nucleotide sequence ID" value="NZ_RJQC01000002.1"/>
</dbReference>
<feature type="domain" description="ABC transporter" evidence="9">
    <location>
        <begin position="3"/>
        <end position="246"/>
    </location>
</feature>
<comment type="function">
    <text evidence="8">ATP-binding (A) component of a common energy-coupling factor (ECF) ABC-transporter complex.</text>
</comment>
<dbReference type="GO" id="GO:0043190">
    <property type="term" value="C:ATP-binding cassette (ABC) transporter complex"/>
    <property type="evidence" value="ECO:0007669"/>
    <property type="project" value="TreeGrafter"/>
</dbReference>
<evidence type="ECO:0000256" key="2">
    <source>
        <dbReference type="ARBA" id="ARBA00022448"/>
    </source>
</evidence>
<evidence type="ECO:0000256" key="8">
    <source>
        <dbReference type="RuleBase" id="RU365104"/>
    </source>
</evidence>
<name>A0A3N0HZL9_9FIRM</name>
<dbReference type="AlphaFoldDB" id="A0A3N0HZL9"/>
<keyword evidence="2 8" id="KW-0813">Transport</keyword>
<dbReference type="PROSITE" id="PS50893">
    <property type="entry name" value="ABC_TRANSPORTER_2"/>
    <property type="match status" value="1"/>
</dbReference>
<dbReference type="InterPro" id="IPR027417">
    <property type="entry name" value="P-loop_NTPase"/>
</dbReference>
<dbReference type="Proteomes" id="UP000276568">
    <property type="component" value="Unassembled WGS sequence"/>
</dbReference>
<dbReference type="SUPFAM" id="SSF52540">
    <property type="entry name" value="P-loop containing nucleoside triphosphate hydrolases"/>
    <property type="match status" value="1"/>
</dbReference>
<dbReference type="InterPro" id="IPR050095">
    <property type="entry name" value="ECF_ABC_transporter_ATP-bd"/>
</dbReference>
<dbReference type="InterPro" id="IPR030946">
    <property type="entry name" value="EcfA2"/>
</dbReference>
<evidence type="ECO:0000256" key="6">
    <source>
        <dbReference type="ARBA" id="ARBA00022967"/>
    </source>
</evidence>
<comment type="caution">
    <text evidence="10">The sequence shown here is derived from an EMBL/GenBank/DDBJ whole genome shotgun (WGS) entry which is preliminary data.</text>
</comment>
<evidence type="ECO:0000256" key="3">
    <source>
        <dbReference type="ARBA" id="ARBA00022475"/>
    </source>
</evidence>
<dbReference type="CDD" id="cd03225">
    <property type="entry name" value="ABC_cobalt_CbiO_domain1"/>
    <property type="match status" value="1"/>
</dbReference>
<dbReference type="GO" id="GO:0042626">
    <property type="term" value="F:ATPase-coupled transmembrane transporter activity"/>
    <property type="evidence" value="ECO:0007669"/>
    <property type="project" value="TreeGrafter"/>
</dbReference>
<dbReference type="SMART" id="SM00382">
    <property type="entry name" value="AAA"/>
    <property type="match status" value="1"/>
</dbReference>
<comment type="subunit">
    <text evidence="8">Forms a stable energy-coupling factor (ECF) transporter complex composed of 2 membrane-embedded substrate-binding proteins (S component), 2 ATP-binding proteins (A component) and 2 transmembrane proteins (T component).</text>
</comment>
<organism evidence="10 11">
    <name type="scientific">Absicoccus porci</name>
    <dbReference type="NCBI Taxonomy" id="2486576"/>
    <lineage>
        <taxon>Bacteria</taxon>
        <taxon>Bacillati</taxon>
        <taxon>Bacillota</taxon>
        <taxon>Erysipelotrichia</taxon>
        <taxon>Erysipelotrichales</taxon>
        <taxon>Erysipelotrichaceae</taxon>
        <taxon>Absicoccus</taxon>
    </lineage>
</organism>
<dbReference type="InterPro" id="IPR003439">
    <property type="entry name" value="ABC_transporter-like_ATP-bd"/>
</dbReference>
<dbReference type="GO" id="GO:0016887">
    <property type="term" value="F:ATP hydrolysis activity"/>
    <property type="evidence" value="ECO:0007669"/>
    <property type="project" value="InterPro"/>
</dbReference>
<dbReference type="NCBIfam" id="TIGR04521">
    <property type="entry name" value="ECF_ATPase_2"/>
    <property type="match status" value="1"/>
</dbReference>
<dbReference type="InterPro" id="IPR003593">
    <property type="entry name" value="AAA+_ATPase"/>
</dbReference>
<reference evidence="10 11" key="1">
    <citation type="submission" date="2018-11" db="EMBL/GenBank/DDBJ databases">
        <title>Clostridium sp. nov., a member of the family Erysipelotrichaceae isolated from pig faeces.</title>
        <authorList>
            <person name="Chang Y.-H."/>
        </authorList>
    </citation>
    <scope>NUCLEOTIDE SEQUENCE [LARGE SCALE GENOMIC DNA]</scope>
    <source>
        <strain evidence="10 11">YH-panp20</strain>
    </source>
</reference>
<dbReference type="InterPro" id="IPR017871">
    <property type="entry name" value="ABC_transporter-like_CS"/>
</dbReference>
<evidence type="ECO:0000313" key="11">
    <source>
        <dbReference type="Proteomes" id="UP000276568"/>
    </source>
</evidence>
<evidence type="ECO:0000256" key="5">
    <source>
        <dbReference type="ARBA" id="ARBA00022840"/>
    </source>
</evidence>
<keyword evidence="4 8" id="KW-0547">Nucleotide-binding</keyword>
<dbReference type="Gene3D" id="3.40.50.300">
    <property type="entry name" value="P-loop containing nucleotide triphosphate hydrolases"/>
    <property type="match status" value="1"/>
</dbReference>